<protein>
    <recommendedName>
        <fullName evidence="1">RNase H type-1 domain-containing protein</fullName>
    </recommendedName>
</protein>
<reference evidence="2" key="1">
    <citation type="submission" date="2020-06" db="EMBL/GenBank/DDBJ databases">
        <authorList>
            <person name="Li T."/>
            <person name="Hu X."/>
            <person name="Zhang T."/>
            <person name="Song X."/>
            <person name="Zhang H."/>
            <person name="Dai N."/>
            <person name="Sheng W."/>
            <person name="Hou X."/>
            <person name="Wei L."/>
        </authorList>
    </citation>
    <scope>NUCLEOTIDE SEQUENCE</scope>
    <source>
        <strain evidence="2">G02</strain>
        <tissue evidence="2">Leaf</tissue>
    </source>
</reference>
<dbReference type="PANTHER" id="PTHR47074:SF48">
    <property type="entry name" value="POLYNUCLEOTIDYL TRANSFERASE, RIBONUCLEASE H-LIKE SUPERFAMILY PROTEIN"/>
    <property type="match status" value="1"/>
</dbReference>
<dbReference type="PANTHER" id="PTHR47074">
    <property type="entry name" value="BNAC02G40300D PROTEIN"/>
    <property type="match status" value="1"/>
</dbReference>
<gene>
    <name evidence="2" type="ORF">Sradi_1463300</name>
</gene>
<accession>A0AAW2UAI6</accession>
<sequence length="198" mass="21345">MEGSCLEPFQIFCFATHYLNAFLAQGEVSRIVPSVTTPSSWQPPPEGVVKINFDGATFEKGKKLGVGVVARNSLGQCVAWVSRRLGIAGSGVLAEALAAREAVFLAVRRGWRQVIVEGDCSSLVQKLQSRVRDLSAEGPIVTDVLTLAVVFHSYEFNFVKRSNNRVAHFFAHFSGVSAEGDVDIPPAAVPIVNSDLLS</sequence>
<dbReference type="InterPro" id="IPR002156">
    <property type="entry name" value="RNaseH_domain"/>
</dbReference>
<evidence type="ECO:0000259" key="1">
    <source>
        <dbReference type="Pfam" id="PF13456"/>
    </source>
</evidence>
<evidence type="ECO:0000313" key="2">
    <source>
        <dbReference type="EMBL" id="KAL0412616.1"/>
    </source>
</evidence>
<dbReference type="Gene3D" id="3.30.420.10">
    <property type="entry name" value="Ribonuclease H-like superfamily/Ribonuclease H"/>
    <property type="match status" value="1"/>
</dbReference>
<dbReference type="GO" id="GO:0003676">
    <property type="term" value="F:nucleic acid binding"/>
    <property type="evidence" value="ECO:0007669"/>
    <property type="project" value="InterPro"/>
</dbReference>
<comment type="caution">
    <text evidence="2">The sequence shown here is derived from an EMBL/GenBank/DDBJ whole genome shotgun (WGS) entry which is preliminary data.</text>
</comment>
<dbReference type="InterPro" id="IPR036397">
    <property type="entry name" value="RNaseH_sf"/>
</dbReference>
<dbReference type="InterPro" id="IPR044730">
    <property type="entry name" value="RNase_H-like_dom_plant"/>
</dbReference>
<dbReference type="InterPro" id="IPR052929">
    <property type="entry name" value="RNase_H-like_EbsB-rel"/>
</dbReference>
<dbReference type="EMBL" id="JACGWJ010000006">
    <property type="protein sequence ID" value="KAL0412616.1"/>
    <property type="molecule type" value="Genomic_DNA"/>
</dbReference>
<dbReference type="SUPFAM" id="SSF53098">
    <property type="entry name" value="Ribonuclease H-like"/>
    <property type="match status" value="1"/>
</dbReference>
<reference evidence="2" key="2">
    <citation type="journal article" date="2024" name="Plant">
        <title>Genomic evolution and insights into agronomic trait innovations of Sesamum species.</title>
        <authorList>
            <person name="Miao H."/>
            <person name="Wang L."/>
            <person name="Qu L."/>
            <person name="Liu H."/>
            <person name="Sun Y."/>
            <person name="Le M."/>
            <person name="Wang Q."/>
            <person name="Wei S."/>
            <person name="Zheng Y."/>
            <person name="Lin W."/>
            <person name="Duan Y."/>
            <person name="Cao H."/>
            <person name="Xiong S."/>
            <person name="Wang X."/>
            <person name="Wei L."/>
            <person name="Li C."/>
            <person name="Ma Q."/>
            <person name="Ju M."/>
            <person name="Zhao R."/>
            <person name="Li G."/>
            <person name="Mu C."/>
            <person name="Tian Q."/>
            <person name="Mei H."/>
            <person name="Zhang T."/>
            <person name="Gao T."/>
            <person name="Zhang H."/>
        </authorList>
    </citation>
    <scope>NUCLEOTIDE SEQUENCE</scope>
    <source>
        <strain evidence="2">G02</strain>
    </source>
</reference>
<organism evidence="2">
    <name type="scientific">Sesamum radiatum</name>
    <name type="common">Black benniseed</name>
    <dbReference type="NCBI Taxonomy" id="300843"/>
    <lineage>
        <taxon>Eukaryota</taxon>
        <taxon>Viridiplantae</taxon>
        <taxon>Streptophyta</taxon>
        <taxon>Embryophyta</taxon>
        <taxon>Tracheophyta</taxon>
        <taxon>Spermatophyta</taxon>
        <taxon>Magnoliopsida</taxon>
        <taxon>eudicotyledons</taxon>
        <taxon>Gunneridae</taxon>
        <taxon>Pentapetalae</taxon>
        <taxon>asterids</taxon>
        <taxon>lamiids</taxon>
        <taxon>Lamiales</taxon>
        <taxon>Pedaliaceae</taxon>
        <taxon>Sesamum</taxon>
    </lineage>
</organism>
<dbReference type="GO" id="GO:0004523">
    <property type="term" value="F:RNA-DNA hybrid ribonuclease activity"/>
    <property type="evidence" value="ECO:0007669"/>
    <property type="project" value="InterPro"/>
</dbReference>
<dbReference type="InterPro" id="IPR012337">
    <property type="entry name" value="RNaseH-like_sf"/>
</dbReference>
<name>A0AAW2UAI6_SESRA</name>
<proteinExistence type="predicted"/>
<feature type="domain" description="RNase H type-1" evidence="1">
    <location>
        <begin position="52"/>
        <end position="173"/>
    </location>
</feature>
<dbReference type="AlphaFoldDB" id="A0AAW2UAI6"/>
<dbReference type="CDD" id="cd06222">
    <property type="entry name" value="RNase_H_like"/>
    <property type="match status" value="1"/>
</dbReference>
<dbReference type="Pfam" id="PF13456">
    <property type="entry name" value="RVT_3"/>
    <property type="match status" value="1"/>
</dbReference>